<feature type="domain" description="Endonuclease/exonuclease/phosphatase" evidence="2">
    <location>
        <begin position="127"/>
        <end position="339"/>
    </location>
</feature>
<evidence type="ECO:0000313" key="4">
    <source>
        <dbReference type="Proteomes" id="UP000700732"/>
    </source>
</evidence>
<dbReference type="GO" id="GO:0004519">
    <property type="term" value="F:endonuclease activity"/>
    <property type="evidence" value="ECO:0007669"/>
    <property type="project" value="UniProtKB-KW"/>
</dbReference>
<gene>
    <name evidence="3" type="ORF">FH603_1969</name>
</gene>
<keyword evidence="1" id="KW-1133">Transmembrane helix</keyword>
<organism evidence="3 4">
    <name type="scientific">Spirosoma utsteinense</name>
    <dbReference type="NCBI Taxonomy" id="2585773"/>
    <lineage>
        <taxon>Bacteria</taxon>
        <taxon>Pseudomonadati</taxon>
        <taxon>Bacteroidota</taxon>
        <taxon>Cytophagia</taxon>
        <taxon>Cytophagales</taxon>
        <taxon>Cytophagaceae</taxon>
        <taxon>Spirosoma</taxon>
    </lineage>
</organism>
<name>A0ABR6W4E3_9BACT</name>
<keyword evidence="1" id="KW-0812">Transmembrane</keyword>
<dbReference type="Proteomes" id="UP000700732">
    <property type="component" value="Unassembled WGS sequence"/>
</dbReference>
<sequence>MLGTPSSPVATSRWQRFRQRPQSVSHWLNGLAIGLFLAWLAGRLLGRFYFFELFTHFQTQYFGLATILVLANVLSLLVLGKKSLAGFTVIPFLVFLGVKGFEYPIWVAGDYDPDELPLAADVRIFHANVLYSRTDYAPTLSLIHQQRPDIYVLQEMTPASIRLVTRELSREYPYWFACWSKGPCWVLAGSRNPIRVDQPLARTQRIIAGTTQVRGRTIGLVTVHPRTPLLPSWFQERNAQLTNAAQRTRSQALPTVLVGDFNISVFSPLYKTIFRPVERTSERPPVEKPGNLRPARRSLTQPTWPRFFPPMMIPIDHVFTNAGFRPFLFHTLPHPGSDHRAVVADLSFSR</sequence>
<dbReference type="InterPro" id="IPR036691">
    <property type="entry name" value="Endo/exonu/phosph_ase_sf"/>
</dbReference>
<keyword evidence="3" id="KW-0255">Endonuclease</keyword>
<dbReference type="Pfam" id="PF03372">
    <property type="entry name" value="Exo_endo_phos"/>
    <property type="match status" value="1"/>
</dbReference>
<keyword evidence="1" id="KW-0472">Membrane</keyword>
<reference evidence="3 4" key="1">
    <citation type="submission" date="2019-06" db="EMBL/GenBank/DDBJ databases">
        <title>Spirosoma utsteinense sp. nov. isolated from Antarctic ice-free soils.</title>
        <authorList>
            <person name="Tahon G."/>
        </authorList>
    </citation>
    <scope>NUCLEOTIDE SEQUENCE [LARGE SCALE GENOMIC DNA]</scope>
    <source>
        <strain evidence="3 4">LMG 31447</strain>
    </source>
</reference>
<dbReference type="RefSeq" id="WP_186737262.1">
    <property type="nucleotide sequence ID" value="NZ_VFIA01000009.1"/>
</dbReference>
<feature type="transmembrane region" description="Helical" evidence="1">
    <location>
        <begin position="24"/>
        <end position="41"/>
    </location>
</feature>
<dbReference type="EMBL" id="VFIA01000009">
    <property type="protein sequence ID" value="MBC3791467.1"/>
    <property type="molecule type" value="Genomic_DNA"/>
</dbReference>
<evidence type="ECO:0000256" key="1">
    <source>
        <dbReference type="SAM" id="Phobius"/>
    </source>
</evidence>
<keyword evidence="4" id="KW-1185">Reference proteome</keyword>
<dbReference type="Gene3D" id="3.60.10.10">
    <property type="entry name" value="Endonuclease/exonuclease/phosphatase"/>
    <property type="match status" value="1"/>
</dbReference>
<proteinExistence type="predicted"/>
<keyword evidence="3" id="KW-0540">Nuclease</keyword>
<comment type="caution">
    <text evidence="3">The sequence shown here is derived from an EMBL/GenBank/DDBJ whole genome shotgun (WGS) entry which is preliminary data.</text>
</comment>
<keyword evidence="3" id="KW-0378">Hydrolase</keyword>
<dbReference type="SUPFAM" id="SSF56219">
    <property type="entry name" value="DNase I-like"/>
    <property type="match status" value="1"/>
</dbReference>
<evidence type="ECO:0000259" key="2">
    <source>
        <dbReference type="Pfam" id="PF03372"/>
    </source>
</evidence>
<dbReference type="InterPro" id="IPR005135">
    <property type="entry name" value="Endo/exonuclease/phosphatase"/>
</dbReference>
<feature type="transmembrane region" description="Helical" evidence="1">
    <location>
        <begin position="61"/>
        <end position="79"/>
    </location>
</feature>
<accession>A0ABR6W4E3</accession>
<protein>
    <submittedName>
        <fullName evidence="3">Endonuclease/exonuclease/phosphatase (EEP) superfamily protein YafD</fullName>
    </submittedName>
</protein>
<evidence type="ECO:0000313" key="3">
    <source>
        <dbReference type="EMBL" id="MBC3791467.1"/>
    </source>
</evidence>